<proteinExistence type="predicted"/>
<dbReference type="PANTHER" id="PTHR42756:SF1">
    <property type="entry name" value="TRANSCRIPTIONAL REPRESSOR OF EMRAB OPERON"/>
    <property type="match status" value="1"/>
</dbReference>
<accession>A0ABW4JKZ4</accession>
<gene>
    <name evidence="5" type="ORF">ACFSB2_15755</name>
</gene>
<dbReference type="Proteomes" id="UP001597079">
    <property type="component" value="Unassembled WGS sequence"/>
</dbReference>
<dbReference type="Gene3D" id="1.10.10.10">
    <property type="entry name" value="Winged helix-like DNA-binding domain superfamily/Winged helix DNA-binding domain"/>
    <property type="match status" value="1"/>
</dbReference>
<evidence type="ECO:0000259" key="4">
    <source>
        <dbReference type="PROSITE" id="PS50995"/>
    </source>
</evidence>
<dbReference type="RefSeq" id="WP_377944050.1">
    <property type="nucleotide sequence ID" value="NZ_JBHUCX010000044.1"/>
</dbReference>
<dbReference type="InterPro" id="IPR036388">
    <property type="entry name" value="WH-like_DNA-bd_sf"/>
</dbReference>
<dbReference type="InterPro" id="IPR000835">
    <property type="entry name" value="HTH_MarR-typ"/>
</dbReference>
<dbReference type="SUPFAM" id="SSF46785">
    <property type="entry name" value="Winged helix' DNA-binding domain"/>
    <property type="match status" value="1"/>
</dbReference>
<organism evidence="5 6">
    <name type="scientific">Alicyclobacillus fodiniaquatilis</name>
    <dbReference type="NCBI Taxonomy" id="1661150"/>
    <lineage>
        <taxon>Bacteria</taxon>
        <taxon>Bacillati</taxon>
        <taxon>Bacillota</taxon>
        <taxon>Bacilli</taxon>
        <taxon>Bacillales</taxon>
        <taxon>Alicyclobacillaceae</taxon>
        <taxon>Alicyclobacillus</taxon>
    </lineage>
</organism>
<reference evidence="6" key="1">
    <citation type="journal article" date="2019" name="Int. J. Syst. Evol. Microbiol.">
        <title>The Global Catalogue of Microorganisms (GCM) 10K type strain sequencing project: providing services to taxonomists for standard genome sequencing and annotation.</title>
        <authorList>
            <consortium name="The Broad Institute Genomics Platform"/>
            <consortium name="The Broad Institute Genome Sequencing Center for Infectious Disease"/>
            <person name="Wu L."/>
            <person name="Ma J."/>
        </authorList>
    </citation>
    <scope>NUCLEOTIDE SEQUENCE [LARGE SCALE GENOMIC DNA]</scope>
    <source>
        <strain evidence="6">CGMCC 1.12286</strain>
    </source>
</reference>
<dbReference type="InterPro" id="IPR036390">
    <property type="entry name" value="WH_DNA-bd_sf"/>
</dbReference>
<feature type="domain" description="HTH marR-type" evidence="4">
    <location>
        <begin position="9"/>
        <end position="140"/>
    </location>
</feature>
<dbReference type="EMBL" id="JBHUCX010000044">
    <property type="protein sequence ID" value="MFD1676160.1"/>
    <property type="molecule type" value="Genomic_DNA"/>
</dbReference>
<dbReference type="Pfam" id="PF01047">
    <property type="entry name" value="MarR"/>
    <property type="match status" value="1"/>
</dbReference>
<evidence type="ECO:0000256" key="2">
    <source>
        <dbReference type="ARBA" id="ARBA00023125"/>
    </source>
</evidence>
<dbReference type="PROSITE" id="PS50995">
    <property type="entry name" value="HTH_MARR_2"/>
    <property type="match status" value="1"/>
</dbReference>
<comment type="caution">
    <text evidence="5">The sequence shown here is derived from an EMBL/GenBank/DDBJ whole genome shotgun (WGS) entry which is preliminary data.</text>
</comment>
<name>A0ABW4JKZ4_9BACL</name>
<evidence type="ECO:0000256" key="1">
    <source>
        <dbReference type="ARBA" id="ARBA00023015"/>
    </source>
</evidence>
<keyword evidence="3" id="KW-0804">Transcription</keyword>
<keyword evidence="6" id="KW-1185">Reference proteome</keyword>
<keyword evidence="1" id="KW-0805">Transcription regulation</keyword>
<sequence>MNCNIDEIRSRFDKSLSVLMQNLGPQLINRVQLGLTPGQVIMLHFIYRENQCCLSKLAEMLEVSPSAITIMVDRLENQGIVNRIRDIDDRRVVKVELTDVGRKKINQVYQLRNEIIQHCLTQIDLNKIESFLQTLETLASITQEIDVREFSGI</sequence>
<dbReference type="PANTHER" id="PTHR42756">
    <property type="entry name" value="TRANSCRIPTIONAL REGULATOR, MARR"/>
    <property type="match status" value="1"/>
</dbReference>
<protein>
    <submittedName>
        <fullName evidence="5">MarR family winged helix-turn-helix transcriptional regulator</fullName>
    </submittedName>
</protein>
<dbReference type="PRINTS" id="PR00598">
    <property type="entry name" value="HTHMARR"/>
</dbReference>
<dbReference type="SMART" id="SM00347">
    <property type="entry name" value="HTH_MARR"/>
    <property type="match status" value="1"/>
</dbReference>
<evidence type="ECO:0000256" key="3">
    <source>
        <dbReference type="ARBA" id="ARBA00023163"/>
    </source>
</evidence>
<evidence type="ECO:0000313" key="5">
    <source>
        <dbReference type="EMBL" id="MFD1676160.1"/>
    </source>
</evidence>
<evidence type="ECO:0000313" key="6">
    <source>
        <dbReference type="Proteomes" id="UP001597079"/>
    </source>
</evidence>
<keyword evidence="2" id="KW-0238">DNA-binding</keyword>